<evidence type="ECO:0000313" key="3">
    <source>
        <dbReference type="Proteomes" id="UP001177670"/>
    </source>
</evidence>
<proteinExistence type="predicted"/>
<feature type="region of interest" description="Disordered" evidence="1">
    <location>
        <begin position="1"/>
        <end position="64"/>
    </location>
</feature>
<accession>A0AA40FPB7</accession>
<feature type="compositionally biased region" description="Basic and acidic residues" evidence="1">
    <location>
        <begin position="12"/>
        <end position="24"/>
    </location>
</feature>
<dbReference type="EMBL" id="JAHYIQ010000022">
    <property type="protein sequence ID" value="KAK1122893.1"/>
    <property type="molecule type" value="Genomic_DNA"/>
</dbReference>
<reference evidence="2" key="1">
    <citation type="submission" date="2021-10" db="EMBL/GenBank/DDBJ databases">
        <title>Melipona bicolor Genome sequencing and assembly.</title>
        <authorList>
            <person name="Araujo N.S."/>
            <person name="Arias M.C."/>
        </authorList>
    </citation>
    <scope>NUCLEOTIDE SEQUENCE</scope>
    <source>
        <strain evidence="2">USP_2M_L1-L4_2017</strain>
        <tissue evidence="2">Whole body</tissue>
    </source>
</reference>
<keyword evidence="3" id="KW-1185">Reference proteome</keyword>
<comment type="caution">
    <text evidence="2">The sequence shown here is derived from an EMBL/GenBank/DDBJ whole genome shotgun (WGS) entry which is preliminary data.</text>
</comment>
<sequence>MESSVSSSLVKEMGEKPSTSREIDASGEESGEEKIKGITRTEGSPVKNGKFKQTSERSWTVLER</sequence>
<dbReference type="AlphaFoldDB" id="A0AA40FPB7"/>
<evidence type="ECO:0000313" key="2">
    <source>
        <dbReference type="EMBL" id="KAK1122893.1"/>
    </source>
</evidence>
<name>A0AA40FPB7_9HYME</name>
<dbReference type="Proteomes" id="UP001177670">
    <property type="component" value="Unassembled WGS sequence"/>
</dbReference>
<protein>
    <submittedName>
        <fullName evidence="2">Uncharacterized protein</fullName>
    </submittedName>
</protein>
<gene>
    <name evidence="2" type="ORF">K0M31_009338</name>
</gene>
<organism evidence="2 3">
    <name type="scientific">Melipona bicolor</name>
    <dbReference type="NCBI Taxonomy" id="60889"/>
    <lineage>
        <taxon>Eukaryota</taxon>
        <taxon>Metazoa</taxon>
        <taxon>Ecdysozoa</taxon>
        <taxon>Arthropoda</taxon>
        <taxon>Hexapoda</taxon>
        <taxon>Insecta</taxon>
        <taxon>Pterygota</taxon>
        <taxon>Neoptera</taxon>
        <taxon>Endopterygota</taxon>
        <taxon>Hymenoptera</taxon>
        <taxon>Apocrita</taxon>
        <taxon>Aculeata</taxon>
        <taxon>Apoidea</taxon>
        <taxon>Anthophila</taxon>
        <taxon>Apidae</taxon>
        <taxon>Melipona</taxon>
    </lineage>
</organism>
<evidence type="ECO:0000256" key="1">
    <source>
        <dbReference type="SAM" id="MobiDB-lite"/>
    </source>
</evidence>